<dbReference type="GeneID" id="97988992"/>
<evidence type="ECO:0000256" key="10">
    <source>
        <dbReference type="SAM" id="Coils"/>
    </source>
</evidence>
<comment type="caution">
    <text evidence="12">The sequence shown here is derived from an EMBL/GenBank/DDBJ whole genome shotgun (WGS) entry which is preliminary data.</text>
</comment>
<dbReference type="SUPFAM" id="SSF52540">
    <property type="entry name" value="P-loop containing nucleoside triphosphate hydrolases"/>
    <property type="match status" value="1"/>
</dbReference>
<dbReference type="GO" id="GO:0009432">
    <property type="term" value="P:SOS response"/>
    <property type="evidence" value="ECO:0007669"/>
    <property type="project" value="TreeGrafter"/>
</dbReference>
<evidence type="ECO:0000256" key="9">
    <source>
        <dbReference type="PIRNR" id="PIRNR003128"/>
    </source>
</evidence>
<dbReference type="RefSeq" id="WP_035321653.1">
    <property type="nucleotide sequence ID" value="NZ_JBKUNB010000016.1"/>
</dbReference>
<dbReference type="InterPro" id="IPR003395">
    <property type="entry name" value="RecF/RecN/SMC_N"/>
</dbReference>
<accession>A0A3E3I0A1</accession>
<sequence length="561" mass="62710">MLVSLHVKNLALIQETEVYFGPRLNILTGETGAGKSIIIGSVGLALGGRGDRDLIRTGADYALIELVFHLEKEGQLERVKKLDIPVEEDGLVILQRRIMPQRSISKVNGETVNAKLLKELSGVLIDIHGQHDSQQLLQSKKHLEILDDFAGEEITGIKKEIKEKYHIYRKLQEQLKETNLDEREKERELSLARFELEEIESASLKEGEDEELENSYRKMSNSRKIAEVLNNVHSLTGYESDCGAGGAAGRALRELNSVSAFDTSLEEMAGMLTDIDGLLNDFNRIVSDYLSDLEFDQNLFLQIEERLNIINRLKDKYGSTIEEIFQYQQQKQEEMERLLDADAYREKLEKELKLARAGLEKLCARATKIRKDAGKKLSALLIDALLDLNFNQVDFSVALEKKEGIGPDGWDDAAFMISTNPGEPRRPLASVASGGELSRIMLALKTVTAGQEDKDTFIFDEIDTGISGKTAWKVSQKLALLGKTRQVICITHLPQIAAMADNHFVIEKKSMEESTVTAIAEIRGDAILDELARMLGSDTITESSLANARELKEMAANTKQY</sequence>
<evidence type="ECO:0000256" key="7">
    <source>
        <dbReference type="ARBA" id="ARBA00023204"/>
    </source>
</evidence>
<evidence type="ECO:0000256" key="8">
    <source>
        <dbReference type="ARBA" id="ARBA00033408"/>
    </source>
</evidence>
<comment type="similarity">
    <text evidence="2 9">Belongs to the RecN family.</text>
</comment>
<keyword evidence="13" id="KW-1185">Reference proteome</keyword>
<protein>
    <recommendedName>
        <fullName evidence="3 9">DNA repair protein RecN</fullName>
    </recommendedName>
    <alternativeName>
        <fullName evidence="8 9">Recombination protein N</fullName>
    </alternativeName>
</protein>
<proteinExistence type="inferred from homology"/>
<dbReference type="Pfam" id="PF02463">
    <property type="entry name" value="SMC_N"/>
    <property type="match status" value="1"/>
</dbReference>
<evidence type="ECO:0000256" key="4">
    <source>
        <dbReference type="ARBA" id="ARBA00022741"/>
    </source>
</evidence>
<dbReference type="AlphaFoldDB" id="A0A3E3I0A1"/>
<keyword evidence="5 9" id="KW-0227">DNA damage</keyword>
<dbReference type="GO" id="GO:0043590">
    <property type="term" value="C:bacterial nucleoid"/>
    <property type="evidence" value="ECO:0007669"/>
    <property type="project" value="TreeGrafter"/>
</dbReference>
<evidence type="ECO:0000313" key="13">
    <source>
        <dbReference type="Proteomes" id="UP000260812"/>
    </source>
</evidence>
<dbReference type="NCBIfam" id="TIGR00634">
    <property type="entry name" value="recN"/>
    <property type="match status" value="1"/>
</dbReference>
<keyword evidence="4" id="KW-0547">Nucleotide-binding</keyword>
<keyword evidence="7 9" id="KW-0234">DNA repair</keyword>
<dbReference type="PANTHER" id="PTHR11059:SF0">
    <property type="entry name" value="DNA REPAIR PROTEIN RECN"/>
    <property type="match status" value="1"/>
</dbReference>
<dbReference type="PIRSF" id="PIRSF003128">
    <property type="entry name" value="RecN"/>
    <property type="match status" value="1"/>
</dbReference>
<dbReference type="Gene3D" id="3.40.50.300">
    <property type="entry name" value="P-loop containing nucleotide triphosphate hydrolases"/>
    <property type="match status" value="2"/>
</dbReference>
<evidence type="ECO:0000256" key="2">
    <source>
        <dbReference type="ARBA" id="ARBA00009441"/>
    </source>
</evidence>
<dbReference type="Proteomes" id="UP000260812">
    <property type="component" value="Unassembled WGS sequence"/>
</dbReference>
<organism evidence="12 13">
    <name type="scientific">Eisenbergiella massiliensis</name>
    <dbReference type="NCBI Taxonomy" id="1720294"/>
    <lineage>
        <taxon>Bacteria</taxon>
        <taxon>Bacillati</taxon>
        <taxon>Bacillota</taxon>
        <taxon>Clostridia</taxon>
        <taxon>Lachnospirales</taxon>
        <taxon>Lachnospiraceae</taxon>
        <taxon>Eisenbergiella</taxon>
    </lineage>
</organism>
<name>A0A3E3I0A1_9FIRM</name>
<dbReference type="CDD" id="cd03241">
    <property type="entry name" value="ABC_RecN"/>
    <property type="match status" value="2"/>
</dbReference>
<dbReference type="InterPro" id="IPR004604">
    <property type="entry name" value="DNA_recomb/repair_RecN"/>
</dbReference>
<evidence type="ECO:0000256" key="1">
    <source>
        <dbReference type="ARBA" id="ARBA00003618"/>
    </source>
</evidence>
<dbReference type="InterPro" id="IPR027417">
    <property type="entry name" value="P-loop_NTPase"/>
</dbReference>
<dbReference type="EMBL" id="QVLV01000015">
    <property type="protein sequence ID" value="RGE57580.1"/>
    <property type="molecule type" value="Genomic_DNA"/>
</dbReference>
<dbReference type="GO" id="GO:0005524">
    <property type="term" value="F:ATP binding"/>
    <property type="evidence" value="ECO:0007669"/>
    <property type="project" value="UniProtKB-KW"/>
</dbReference>
<reference evidence="12" key="1">
    <citation type="submission" date="2018-08" db="EMBL/GenBank/DDBJ databases">
        <title>A genome reference for cultivated species of the human gut microbiota.</title>
        <authorList>
            <person name="Zou Y."/>
            <person name="Xue W."/>
            <person name="Luo G."/>
        </authorList>
    </citation>
    <scope>NUCLEOTIDE SEQUENCE [LARGE SCALE GENOMIC DNA]</scope>
    <source>
        <strain evidence="12">TF05-5AC</strain>
    </source>
</reference>
<evidence type="ECO:0000256" key="5">
    <source>
        <dbReference type="ARBA" id="ARBA00022763"/>
    </source>
</evidence>
<comment type="function">
    <text evidence="1 9">May be involved in recombinational repair of damaged DNA.</text>
</comment>
<feature type="domain" description="RecF/RecN/SMC N-terminal" evidence="11">
    <location>
        <begin position="5"/>
        <end position="509"/>
    </location>
</feature>
<evidence type="ECO:0000256" key="6">
    <source>
        <dbReference type="ARBA" id="ARBA00022840"/>
    </source>
</evidence>
<feature type="coiled-coil region" evidence="10">
    <location>
        <begin position="331"/>
        <end position="365"/>
    </location>
</feature>
<keyword evidence="6" id="KW-0067">ATP-binding</keyword>
<evidence type="ECO:0000313" key="12">
    <source>
        <dbReference type="EMBL" id="RGE57580.1"/>
    </source>
</evidence>
<keyword evidence="10" id="KW-0175">Coiled coil</keyword>
<dbReference type="GO" id="GO:0006281">
    <property type="term" value="P:DNA repair"/>
    <property type="evidence" value="ECO:0007669"/>
    <property type="project" value="UniProtKB-KW"/>
</dbReference>
<evidence type="ECO:0000259" key="11">
    <source>
        <dbReference type="Pfam" id="PF02463"/>
    </source>
</evidence>
<gene>
    <name evidence="12" type="primary">recN</name>
    <name evidence="12" type="ORF">DXC51_19485</name>
</gene>
<dbReference type="PANTHER" id="PTHR11059">
    <property type="entry name" value="DNA REPAIR PROTEIN RECN"/>
    <property type="match status" value="1"/>
</dbReference>
<dbReference type="GO" id="GO:0006310">
    <property type="term" value="P:DNA recombination"/>
    <property type="evidence" value="ECO:0007669"/>
    <property type="project" value="InterPro"/>
</dbReference>
<evidence type="ECO:0000256" key="3">
    <source>
        <dbReference type="ARBA" id="ARBA00021315"/>
    </source>
</evidence>